<keyword evidence="3" id="KW-1185">Reference proteome</keyword>
<evidence type="ECO:0000313" key="3">
    <source>
        <dbReference type="Proteomes" id="UP001430755"/>
    </source>
</evidence>
<reference evidence="2" key="1">
    <citation type="submission" date="2021-11" db="EMBL/GenBank/DDBJ databases">
        <title>A Novel Adlercreutzia Species, isolated from a Allomyrina dichotoma larva feces.</title>
        <authorList>
            <person name="Suh M.K."/>
        </authorList>
    </citation>
    <scope>NUCLEOTIDE SEQUENCE</scope>
    <source>
        <strain evidence="2">JBNU-10</strain>
    </source>
</reference>
<organism evidence="2 3">
    <name type="scientific">Adlercreutzia faecimuris</name>
    <dbReference type="NCBI Taxonomy" id="2897341"/>
    <lineage>
        <taxon>Bacteria</taxon>
        <taxon>Bacillati</taxon>
        <taxon>Actinomycetota</taxon>
        <taxon>Coriobacteriia</taxon>
        <taxon>Eggerthellales</taxon>
        <taxon>Eggerthellaceae</taxon>
        <taxon>Adlercreutzia</taxon>
    </lineage>
</organism>
<dbReference type="RefSeq" id="WP_242163687.1">
    <property type="nucleotide sequence ID" value="NZ_JAJMLW010000001.1"/>
</dbReference>
<protein>
    <recommendedName>
        <fullName evidence="4">DUF2530 domain-containing protein</fullName>
    </recommendedName>
</protein>
<keyword evidence="1" id="KW-0812">Transmembrane</keyword>
<dbReference type="Proteomes" id="UP001430755">
    <property type="component" value="Unassembled WGS sequence"/>
</dbReference>
<evidence type="ECO:0000313" key="2">
    <source>
        <dbReference type="EMBL" id="MCI2241479.1"/>
    </source>
</evidence>
<keyword evidence="1" id="KW-1133">Transmembrane helix</keyword>
<name>A0ABS9WFA3_9ACTN</name>
<evidence type="ECO:0000256" key="1">
    <source>
        <dbReference type="SAM" id="Phobius"/>
    </source>
</evidence>
<gene>
    <name evidence="2" type="ORF">LPT13_03815</name>
</gene>
<accession>A0ABS9WFA3</accession>
<feature type="transmembrane region" description="Helical" evidence="1">
    <location>
        <begin position="12"/>
        <end position="35"/>
    </location>
</feature>
<keyword evidence="1" id="KW-0472">Membrane</keyword>
<feature type="transmembrane region" description="Helical" evidence="1">
    <location>
        <begin position="41"/>
        <end position="62"/>
    </location>
</feature>
<comment type="caution">
    <text evidence="2">The sequence shown here is derived from an EMBL/GenBank/DDBJ whole genome shotgun (WGS) entry which is preliminary data.</text>
</comment>
<sequence length="71" mass="7379">MKGEEMRGDPQDVAVHLVAGLLAAVFLALQIFFVIRGDAHMATLMCGACLACVGMSAGWSLAGRKRGGDGE</sequence>
<dbReference type="EMBL" id="JAJMLW010000001">
    <property type="protein sequence ID" value="MCI2241479.1"/>
    <property type="molecule type" value="Genomic_DNA"/>
</dbReference>
<proteinExistence type="predicted"/>
<evidence type="ECO:0008006" key="4">
    <source>
        <dbReference type="Google" id="ProtNLM"/>
    </source>
</evidence>